<dbReference type="Pfam" id="PF02643">
    <property type="entry name" value="DUF192"/>
    <property type="match status" value="1"/>
</dbReference>
<evidence type="ECO:0000313" key="2">
    <source>
        <dbReference type="EMBL" id="TXC73833.1"/>
    </source>
</evidence>
<evidence type="ECO:0000313" key="3">
    <source>
        <dbReference type="Proteomes" id="UP000321129"/>
    </source>
</evidence>
<dbReference type="Gene3D" id="2.60.120.1140">
    <property type="entry name" value="Protein of unknown function DUF192"/>
    <property type="match status" value="1"/>
</dbReference>
<dbReference type="PANTHER" id="PTHR37953">
    <property type="entry name" value="UPF0127 PROTEIN MJ1496"/>
    <property type="match status" value="1"/>
</dbReference>
<keyword evidence="1" id="KW-0732">Signal</keyword>
<keyword evidence="3" id="KW-1185">Reference proteome</keyword>
<name>A0A5C6UL48_9SPHN</name>
<feature type="signal peptide" evidence="1">
    <location>
        <begin position="1"/>
        <end position="27"/>
    </location>
</feature>
<feature type="chain" id="PRO_5022735261" evidence="1">
    <location>
        <begin position="28"/>
        <end position="167"/>
    </location>
</feature>
<dbReference type="OrthoDB" id="9808290at2"/>
<organism evidence="2 3">
    <name type="scientific">Flavisphingopyxis soli</name>
    <dbReference type="NCBI Taxonomy" id="2601267"/>
    <lineage>
        <taxon>Bacteria</taxon>
        <taxon>Pseudomonadati</taxon>
        <taxon>Pseudomonadota</taxon>
        <taxon>Alphaproteobacteria</taxon>
        <taxon>Sphingomonadales</taxon>
        <taxon>Sphingopyxidaceae</taxon>
        <taxon>Flavisphingopyxis</taxon>
    </lineage>
</organism>
<reference evidence="2 3" key="1">
    <citation type="submission" date="2019-08" db="EMBL/GenBank/DDBJ databases">
        <title>Sphingorhabdus soil sp. nov., isolated from arctic soil.</title>
        <authorList>
            <person name="Liu Y."/>
        </authorList>
    </citation>
    <scope>NUCLEOTIDE SEQUENCE [LARGE SCALE GENOMIC DNA]</scope>
    <source>
        <strain evidence="2 3">D-2Q-5-6</strain>
    </source>
</reference>
<dbReference type="RefSeq" id="WP_147121670.1">
    <property type="nucleotide sequence ID" value="NZ_VOPY01000001.1"/>
</dbReference>
<protein>
    <submittedName>
        <fullName evidence="2">DUF192 domain-containing protein</fullName>
    </submittedName>
</protein>
<dbReference type="EMBL" id="VOPY01000001">
    <property type="protein sequence ID" value="TXC73833.1"/>
    <property type="molecule type" value="Genomic_DNA"/>
</dbReference>
<gene>
    <name evidence="2" type="ORF">FSZ31_03650</name>
</gene>
<dbReference type="InterPro" id="IPR038695">
    <property type="entry name" value="Saro_0823-like_sf"/>
</dbReference>
<dbReference type="AlphaFoldDB" id="A0A5C6UL48"/>
<evidence type="ECO:0000256" key="1">
    <source>
        <dbReference type="SAM" id="SignalP"/>
    </source>
</evidence>
<sequence length="167" mass="17512">MKAINGRTPFCWVLALAILPLPLAACGSTGGNAEAVTSEAGLKVIPVTVTQNGKAHVFSTEVAGTPEEQEQGLMYRKALAPDAAMLFPFPQPKYASFWMKNTLIPLDIVYVRSDGTIDKIAENTVPMSEVPVASGGEVAAVLELAGGTAERLGIDEGATVSWTLPTP</sequence>
<dbReference type="PANTHER" id="PTHR37953:SF1">
    <property type="entry name" value="UPF0127 PROTEIN MJ1496"/>
    <property type="match status" value="1"/>
</dbReference>
<dbReference type="Proteomes" id="UP000321129">
    <property type="component" value="Unassembled WGS sequence"/>
</dbReference>
<comment type="caution">
    <text evidence="2">The sequence shown here is derived from an EMBL/GenBank/DDBJ whole genome shotgun (WGS) entry which is preliminary data.</text>
</comment>
<dbReference type="InterPro" id="IPR003795">
    <property type="entry name" value="DUF192"/>
</dbReference>
<accession>A0A5C6UL48</accession>
<proteinExistence type="predicted"/>